<dbReference type="GO" id="GO:0006355">
    <property type="term" value="P:regulation of DNA-templated transcription"/>
    <property type="evidence" value="ECO:0007669"/>
    <property type="project" value="UniProtKB-UniRule"/>
</dbReference>
<feature type="domain" description="TACO1/YebC-like second and third" evidence="5">
    <location>
        <begin position="82"/>
        <end position="240"/>
    </location>
</feature>
<dbReference type="PANTHER" id="PTHR12532">
    <property type="entry name" value="TRANSLATIONAL ACTIVATOR OF CYTOCHROME C OXIDASE 1"/>
    <property type="match status" value="1"/>
</dbReference>
<evidence type="ECO:0000259" key="6">
    <source>
        <dbReference type="Pfam" id="PF20772"/>
    </source>
</evidence>
<dbReference type="EMBL" id="MHQI01000055">
    <property type="protein sequence ID" value="OGZ98822.1"/>
    <property type="molecule type" value="Genomic_DNA"/>
</dbReference>
<evidence type="ECO:0000256" key="3">
    <source>
        <dbReference type="ARBA" id="ARBA00023163"/>
    </source>
</evidence>
<dbReference type="InterPro" id="IPR026564">
    <property type="entry name" value="Transcrip_reg_TACO1-like_dom3"/>
</dbReference>
<name>A0A1G2KH95_9BACT</name>
<dbReference type="SUPFAM" id="SSF75625">
    <property type="entry name" value="YebC-like"/>
    <property type="match status" value="1"/>
</dbReference>
<evidence type="ECO:0000313" key="8">
    <source>
        <dbReference type="Proteomes" id="UP000179023"/>
    </source>
</evidence>
<dbReference type="PANTHER" id="PTHR12532:SF0">
    <property type="entry name" value="TRANSLATIONAL ACTIVATOR OF CYTOCHROME C OXIDASE 1"/>
    <property type="match status" value="1"/>
</dbReference>
<comment type="caution">
    <text evidence="7">The sequence shown here is derived from an EMBL/GenBank/DDBJ whole genome shotgun (WGS) entry which is preliminary data.</text>
</comment>
<comment type="similarity">
    <text evidence="1 4">Belongs to the TACO1 family.</text>
</comment>
<evidence type="ECO:0000313" key="7">
    <source>
        <dbReference type="EMBL" id="OGZ98822.1"/>
    </source>
</evidence>
<evidence type="ECO:0000259" key="5">
    <source>
        <dbReference type="Pfam" id="PF01709"/>
    </source>
</evidence>
<proteinExistence type="inferred from homology"/>
<keyword evidence="3 4" id="KW-0804">Transcription</keyword>
<feature type="domain" description="TACO1/YebC-like N-terminal" evidence="6">
    <location>
        <begin position="5"/>
        <end position="76"/>
    </location>
</feature>
<dbReference type="Gene3D" id="1.10.10.200">
    <property type="match status" value="1"/>
</dbReference>
<dbReference type="Pfam" id="PF01709">
    <property type="entry name" value="Transcrip_reg"/>
    <property type="match status" value="1"/>
</dbReference>
<dbReference type="Gene3D" id="3.30.70.980">
    <property type="match status" value="2"/>
</dbReference>
<keyword evidence="4" id="KW-0238">DNA-binding</keyword>
<evidence type="ECO:0000256" key="2">
    <source>
        <dbReference type="ARBA" id="ARBA00023015"/>
    </source>
</evidence>
<reference evidence="7 8" key="1">
    <citation type="journal article" date="2016" name="Nat. Commun.">
        <title>Thousands of microbial genomes shed light on interconnected biogeochemical processes in an aquifer system.</title>
        <authorList>
            <person name="Anantharaman K."/>
            <person name="Brown C.T."/>
            <person name="Hug L.A."/>
            <person name="Sharon I."/>
            <person name="Castelle C.J."/>
            <person name="Probst A.J."/>
            <person name="Thomas B.C."/>
            <person name="Singh A."/>
            <person name="Wilkins M.J."/>
            <person name="Karaoz U."/>
            <person name="Brodie E.L."/>
            <person name="Williams K.H."/>
            <person name="Hubbard S.S."/>
            <person name="Banfield J.F."/>
        </authorList>
    </citation>
    <scope>NUCLEOTIDE SEQUENCE [LARGE SCALE GENOMIC DNA]</scope>
</reference>
<protein>
    <recommendedName>
        <fullName evidence="4">Probable transcriptional regulatory protein A3C07_00615</fullName>
    </recommendedName>
</protein>
<dbReference type="FunFam" id="1.10.10.200:FF:000002">
    <property type="entry name" value="Probable transcriptional regulatory protein CLM62_37755"/>
    <property type="match status" value="1"/>
</dbReference>
<dbReference type="HAMAP" id="MF_00693">
    <property type="entry name" value="Transcrip_reg_TACO1"/>
    <property type="match status" value="1"/>
</dbReference>
<gene>
    <name evidence="7" type="ORF">A3C07_00615</name>
</gene>
<evidence type="ECO:0000256" key="4">
    <source>
        <dbReference type="HAMAP-Rule" id="MF_00693"/>
    </source>
</evidence>
<dbReference type="GO" id="GO:0005737">
    <property type="term" value="C:cytoplasm"/>
    <property type="evidence" value="ECO:0007669"/>
    <property type="project" value="UniProtKB-SubCell"/>
</dbReference>
<keyword evidence="4" id="KW-0963">Cytoplasm</keyword>
<accession>A0A1G2KH95</accession>
<dbReference type="Pfam" id="PF20772">
    <property type="entry name" value="TACO1_YebC_N"/>
    <property type="match status" value="1"/>
</dbReference>
<dbReference type="InterPro" id="IPR048300">
    <property type="entry name" value="TACO1_YebC-like_2nd/3rd_dom"/>
</dbReference>
<dbReference type="Proteomes" id="UP000179023">
    <property type="component" value="Unassembled WGS sequence"/>
</dbReference>
<dbReference type="InterPro" id="IPR002876">
    <property type="entry name" value="Transcrip_reg_TACO1-like"/>
</dbReference>
<sequence length="242" mass="27124">MSGHSKWAQIKHKKAATDAKKGVLFSKLVREIAVAARSGDPNPDTNARLLATIEHARSLGLPKDNIERALERATGGDKESHLEEFLYEAIGPRGASILIEGITDNRNRSLAEIKQILARRDAKLALKDSLLWNFEKIGSIDVIKAEDGARNDEEAELTLIESGARDFRRQKEGWTVETEFPSLNSIRKELEKRSLVVKAYGHDYKAKSQLEVPEAERNLIESLVEELSEHDDVQEVYTNLAN</sequence>
<dbReference type="NCBIfam" id="NF009044">
    <property type="entry name" value="PRK12378.1"/>
    <property type="match status" value="1"/>
</dbReference>
<dbReference type="GO" id="GO:0003677">
    <property type="term" value="F:DNA binding"/>
    <property type="evidence" value="ECO:0007669"/>
    <property type="project" value="UniProtKB-UniRule"/>
</dbReference>
<dbReference type="InterPro" id="IPR049083">
    <property type="entry name" value="TACO1_YebC_N"/>
</dbReference>
<comment type="subcellular location">
    <subcellularLocation>
        <location evidence="4">Cytoplasm</location>
    </subcellularLocation>
</comment>
<dbReference type="InterPro" id="IPR029072">
    <property type="entry name" value="YebC-like"/>
</dbReference>
<organism evidence="7 8">
    <name type="scientific">Candidatus Sungbacteria bacterium RIFCSPHIGHO2_02_FULL_47_11</name>
    <dbReference type="NCBI Taxonomy" id="1802270"/>
    <lineage>
        <taxon>Bacteria</taxon>
        <taxon>Candidatus Sungiibacteriota</taxon>
    </lineage>
</organism>
<dbReference type="NCBIfam" id="TIGR01033">
    <property type="entry name" value="YebC/PmpR family DNA-binding transcriptional regulator"/>
    <property type="match status" value="1"/>
</dbReference>
<dbReference type="STRING" id="1802270.A3C07_00615"/>
<dbReference type="AlphaFoldDB" id="A0A1G2KH95"/>
<dbReference type="InterPro" id="IPR017856">
    <property type="entry name" value="Integrase-like_N"/>
</dbReference>
<keyword evidence="2 4" id="KW-0805">Transcription regulation</keyword>
<evidence type="ECO:0000256" key="1">
    <source>
        <dbReference type="ARBA" id="ARBA00008724"/>
    </source>
</evidence>